<accession>A0A8S2QJ83</accession>
<protein>
    <submittedName>
        <fullName evidence="1">Uncharacterized protein</fullName>
    </submittedName>
</protein>
<feature type="non-terminal residue" evidence="1">
    <location>
        <position position="1"/>
    </location>
</feature>
<evidence type="ECO:0000313" key="1">
    <source>
        <dbReference type="EMBL" id="CAF4108857.1"/>
    </source>
</evidence>
<proteinExistence type="predicted"/>
<reference evidence="1" key="1">
    <citation type="submission" date="2021-02" db="EMBL/GenBank/DDBJ databases">
        <authorList>
            <person name="Nowell W R."/>
        </authorList>
    </citation>
    <scope>NUCLEOTIDE SEQUENCE</scope>
</reference>
<dbReference type="Proteomes" id="UP000681722">
    <property type="component" value="Unassembled WGS sequence"/>
</dbReference>
<gene>
    <name evidence="1" type="ORF">SRO942_LOCUS28725</name>
</gene>
<comment type="caution">
    <text evidence="1">The sequence shown here is derived from an EMBL/GenBank/DDBJ whole genome shotgun (WGS) entry which is preliminary data.</text>
</comment>
<organism evidence="1 2">
    <name type="scientific">Didymodactylos carnosus</name>
    <dbReference type="NCBI Taxonomy" id="1234261"/>
    <lineage>
        <taxon>Eukaryota</taxon>
        <taxon>Metazoa</taxon>
        <taxon>Spiralia</taxon>
        <taxon>Gnathifera</taxon>
        <taxon>Rotifera</taxon>
        <taxon>Eurotatoria</taxon>
        <taxon>Bdelloidea</taxon>
        <taxon>Philodinida</taxon>
        <taxon>Philodinidae</taxon>
        <taxon>Didymodactylos</taxon>
    </lineage>
</organism>
<dbReference type="EMBL" id="CAJOBC010034759">
    <property type="protein sequence ID" value="CAF4108857.1"/>
    <property type="molecule type" value="Genomic_DNA"/>
</dbReference>
<sequence length="81" mass="9418">PFRAMCKIALQEEPPKLTEDGQKRISSELSNFLKRCLTVDPQYSDDYLFKSQLLKNVTIPTPTLKPLNYDNNRPYRPNLGF</sequence>
<name>A0A8S2QJ83_9BILA</name>
<feature type="non-terminal residue" evidence="1">
    <location>
        <position position="81"/>
    </location>
</feature>
<evidence type="ECO:0000313" key="2">
    <source>
        <dbReference type="Proteomes" id="UP000681722"/>
    </source>
</evidence>
<dbReference type="AlphaFoldDB" id="A0A8S2QJ83"/>